<evidence type="ECO:0000256" key="1">
    <source>
        <dbReference type="SAM" id="Coils"/>
    </source>
</evidence>
<evidence type="ECO:0000256" key="2">
    <source>
        <dbReference type="SAM" id="MobiDB-lite"/>
    </source>
</evidence>
<organism evidence="3 4">
    <name type="scientific">Methylopila jiangsuensis</name>
    <dbReference type="NCBI Taxonomy" id="586230"/>
    <lineage>
        <taxon>Bacteria</taxon>
        <taxon>Pseudomonadati</taxon>
        <taxon>Pseudomonadota</taxon>
        <taxon>Alphaproteobacteria</taxon>
        <taxon>Hyphomicrobiales</taxon>
        <taxon>Methylopilaceae</taxon>
        <taxon>Methylopila</taxon>
    </lineage>
</organism>
<dbReference type="EMBL" id="BSFK01000010">
    <property type="protein sequence ID" value="GLK76697.1"/>
    <property type="molecule type" value="Genomic_DNA"/>
</dbReference>
<feature type="region of interest" description="Disordered" evidence="2">
    <location>
        <begin position="93"/>
        <end position="140"/>
    </location>
</feature>
<dbReference type="RefSeq" id="WP_271204568.1">
    <property type="nucleotide sequence ID" value="NZ_BSFK01000010.1"/>
</dbReference>
<dbReference type="Proteomes" id="UP001143364">
    <property type="component" value="Unassembled WGS sequence"/>
</dbReference>
<name>A0A9W6JGA8_9HYPH</name>
<dbReference type="AlphaFoldDB" id="A0A9W6JGA8"/>
<reference evidence="3" key="2">
    <citation type="submission" date="2023-01" db="EMBL/GenBank/DDBJ databases">
        <authorList>
            <person name="Sun Q."/>
            <person name="Evtushenko L."/>
        </authorList>
    </citation>
    <scope>NUCLEOTIDE SEQUENCE</scope>
    <source>
        <strain evidence="3">VKM B-2555</strain>
    </source>
</reference>
<feature type="compositionally biased region" description="Acidic residues" evidence="2">
    <location>
        <begin position="93"/>
        <end position="103"/>
    </location>
</feature>
<keyword evidence="1" id="KW-0175">Coiled coil</keyword>
<feature type="coiled-coil region" evidence="1">
    <location>
        <begin position="43"/>
        <end position="81"/>
    </location>
</feature>
<reference evidence="3" key="1">
    <citation type="journal article" date="2014" name="Int. J. Syst. Evol. Microbiol.">
        <title>Complete genome sequence of Corynebacterium casei LMG S-19264T (=DSM 44701T), isolated from a smear-ripened cheese.</title>
        <authorList>
            <consortium name="US DOE Joint Genome Institute (JGI-PGF)"/>
            <person name="Walter F."/>
            <person name="Albersmeier A."/>
            <person name="Kalinowski J."/>
            <person name="Ruckert C."/>
        </authorList>
    </citation>
    <scope>NUCLEOTIDE SEQUENCE</scope>
    <source>
        <strain evidence="3">VKM B-2555</strain>
    </source>
</reference>
<accession>A0A9W6JGA8</accession>
<evidence type="ECO:0000313" key="4">
    <source>
        <dbReference type="Proteomes" id="UP001143364"/>
    </source>
</evidence>
<gene>
    <name evidence="3" type="ORF">GCM10008171_19510</name>
</gene>
<protein>
    <submittedName>
        <fullName evidence="3">Uncharacterized protein</fullName>
    </submittedName>
</protein>
<comment type="caution">
    <text evidence="3">The sequence shown here is derived from an EMBL/GenBank/DDBJ whole genome shotgun (WGS) entry which is preliminary data.</text>
</comment>
<sequence length="158" mass="16962">MPHHPVPANGGAMSTATAHIEHPAAFGRVALACAALRRHRVALDALRERAQIEAAEYARAREDMERLIAMLIARLDEADGDPDMEDFAEAVDEDGGAVDDEGETTSCETAGRGFTFNGGAREDDAEEDDPGERNGDYEPSFCGVTVERTINTSAEAWA</sequence>
<proteinExistence type="predicted"/>
<keyword evidence="4" id="KW-1185">Reference proteome</keyword>
<evidence type="ECO:0000313" key="3">
    <source>
        <dbReference type="EMBL" id="GLK76697.1"/>
    </source>
</evidence>